<dbReference type="Proteomes" id="UP000008207">
    <property type="component" value="Chromosome"/>
</dbReference>
<gene>
    <name evidence="2" type="ordered locus">Mnod_0958</name>
</gene>
<reference evidence="2 3" key="1">
    <citation type="submission" date="2009-01" db="EMBL/GenBank/DDBJ databases">
        <title>Complete sequence of chromosome of Methylobacterium nodulans ORS 2060.</title>
        <authorList>
            <consortium name="US DOE Joint Genome Institute"/>
            <person name="Lucas S."/>
            <person name="Copeland A."/>
            <person name="Lapidus A."/>
            <person name="Glavina del Rio T."/>
            <person name="Dalin E."/>
            <person name="Tice H."/>
            <person name="Bruce D."/>
            <person name="Goodwin L."/>
            <person name="Pitluck S."/>
            <person name="Sims D."/>
            <person name="Brettin T."/>
            <person name="Detter J.C."/>
            <person name="Han C."/>
            <person name="Larimer F."/>
            <person name="Land M."/>
            <person name="Hauser L."/>
            <person name="Kyrpides N."/>
            <person name="Ivanova N."/>
            <person name="Marx C.J."/>
            <person name="Richardson P."/>
        </authorList>
    </citation>
    <scope>NUCLEOTIDE SEQUENCE [LARGE SCALE GENOMIC DNA]</scope>
    <source>
        <strain evidence="3">LMG 21967 / CNCM I-2342 / ORS 2060</strain>
    </source>
</reference>
<organism evidence="2 3">
    <name type="scientific">Methylobacterium nodulans (strain LMG 21967 / CNCM I-2342 / ORS 2060)</name>
    <dbReference type="NCBI Taxonomy" id="460265"/>
    <lineage>
        <taxon>Bacteria</taxon>
        <taxon>Pseudomonadati</taxon>
        <taxon>Pseudomonadota</taxon>
        <taxon>Alphaproteobacteria</taxon>
        <taxon>Hyphomicrobiales</taxon>
        <taxon>Methylobacteriaceae</taxon>
        <taxon>Methylobacterium</taxon>
    </lineage>
</organism>
<dbReference type="OrthoDB" id="9774625at2"/>
<accession>B8IHT3</accession>
<dbReference type="eggNOG" id="COG4641">
    <property type="taxonomic scope" value="Bacteria"/>
</dbReference>
<dbReference type="AlphaFoldDB" id="B8IHT3"/>
<dbReference type="KEGG" id="mno:Mnod_0958"/>
<dbReference type="EMBL" id="CP001349">
    <property type="protein sequence ID" value="ACL55971.1"/>
    <property type="molecule type" value="Genomic_DNA"/>
</dbReference>
<dbReference type="HOGENOM" id="CLU_048101_0_0_5"/>
<feature type="domain" description="Spore protein YkvP/CgeB glycosyl transferase-like" evidence="1">
    <location>
        <begin position="197"/>
        <end position="346"/>
    </location>
</feature>
<dbReference type="SUPFAM" id="SSF53756">
    <property type="entry name" value="UDP-Glycosyltransferase/glycogen phosphorylase"/>
    <property type="match status" value="1"/>
</dbReference>
<evidence type="ECO:0000259" key="1">
    <source>
        <dbReference type="Pfam" id="PF13524"/>
    </source>
</evidence>
<dbReference type="Gene3D" id="3.40.50.2000">
    <property type="entry name" value="Glycogen Phosphorylase B"/>
    <property type="match status" value="2"/>
</dbReference>
<dbReference type="STRING" id="460265.Mnod_0958"/>
<name>B8IHT3_METNO</name>
<protein>
    <recommendedName>
        <fullName evidence="1">Spore protein YkvP/CgeB glycosyl transferase-like domain-containing protein</fullName>
    </recommendedName>
</protein>
<evidence type="ECO:0000313" key="3">
    <source>
        <dbReference type="Proteomes" id="UP000008207"/>
    </source>
</evidence>
<dbReference type="RefSeq" id="WP_015927669.1">
    <property type="nucleotide sequence ID" value="NC_011894.1"/>
</dbReference>
<keyword evidence="3" id="KW-1185">Reference proteome</keyword>
<proteinExistence type="predicted"/>
<evidence type="ECO:0000313" key="2">
    <source>
        <dbReference type="EMBL" id="ACL55971.1"/>
    </source>
</evidence>
<dbReference type="Pfam" id="PF13524">
    <property type="entry name" value="Glyco_trans_1_2"/>
    <property type="match status" value="1"/>
</dbReference>
<sequence length="363" mass="39392">MRIVVFGLTVSSSWGNGHATLWRGLCRALADRGHRVVFFERDVPYYAENRDLHTLPGGELVLYPDWTPELRAQAERAVRKSDAAIVTSYCPDAVAATELVQGAAMRVFYDLDTPVTLARLAAGETVPYLGPRGLSDFDLVLSYTGGGALEALRTRLGAARVLPLYGHVDPDAHRPTLPAPHYASDLSYLGTYAADRQAGVERLLVEPARQRPAQRFLIGGAQYPADFPWARNIFFVRHLPPSEHPAFFSSSRFTLNVTRQAMAAMGWCPSGRLFEAAACGTPLITDAWEGLDAFFTPGREIVVARTTAEAVAALDMDEGTRLALAKAARERTLDEHSSARRAGTLIAALESSAPARGALSAEV</sequence>
<dbReference type="InterPro" id="IPR055259">
    <property type="entry name" value="YkvP/CgeB_Glyco_trans-like"/>
</dbReference>